<organism evidence="1 2">
    <name type="scientific">Caerostris darwini</name>
    <dbReference type="NCBI Taxonomy" id="1538125"/>
    <lineage>
        <taxon>Eukaryota</taxon>
        <taxon>Metazoa</taxon>
        <taxon>Ecdysozoa</taxon>
        <taxon>Arthropoda</taxon>
        <taxon>Chelicerata</taxon>
        <taxon>Arachnida</taxon>
        <taxon>Araneae</taxon>
        <taxon>Araneomorphae</taxon>
        <taxon>Entelegynae</taxon>
        <taxon>Araneoidea</taxon>
        <taxon>Araneidae</taxon>
        <taxon>Caerostris</taxon>
    </lineage>
</organism>
<accession>A0AAV4WU32</accession>
<protein>
    <submittedName>
        <fullName evidence="1">Uncharacterized protein</fullName>
    </submittedName>
</protein>
<name>A0AAV4WU32_9ARAC</name>
<reference evidence="1 2" key="1">
    <citation type="submission" date="2021-06" db="EMBL/GenBank/DDBJ databases">
        <title>Caerostris darwini draft genome.</title>
        <authorList>
            <person name="Kono N."/>
            <person name="Arakawa K."/>
        </authorList>
    </citation>
    <scope>NUCLEOTIDE SEQUENCE [LARGE SCALE GENOMIC DNA]</scope>
</reference>
<sequence length="111" mass="13094">MSVNYFFRLNEFQTHLFDLFAVTLFRTPRGQKVTGARRESFVRANGKRKGQLEEKLSLRVERELSLSLSGLQREAADNIYRSTGKQCYLERCYLLFHSFFNAFCGNRLLER</sequence>
<proteinExistence type="predicted"/>
<dbReference type="Proteomes" id="UP001054837">
    <property type="component" value="Unassembled WGS sequence"/>
</dbReference>
<gene>
    <name evidence="1" type="ORF">CDAR_594541</name>
</gene>
<keyword evidence="2" id="KW-1185">Reference proteome</keyword>
<comment type="caution">
    <text evidence="1">The sequence shown here is derived from an EMBL/GenBank/DDBJ whole genome shotgun (WGS) entry which is preliminary data.</text>
</comment>
<evidence type="ECO:0000313" key="2">
    <source>
        <dbReference type="Proteomes" id="UP001054837"/>
    </source>
</evidence>
<dbReference type="AlphaFoldDB" id="A0AAV4WU32"/>
<dbReference type="EMBL" id="BPLQ01015080">
    <property type="protein sequence ID" value="GIY85764.1"/>
    <property type="molecule type" value="Genomic_DNA"/>
</dbReference>
<evidence type="ECO:0000313" key="1">
    <source>
        <dbReference type="EMBL" id="GIY85764.1"/>
    </source>
</evidence>